<dbReference type="PROSITE" id="PS00624">
    <property type="entry name" value="GMC_OXRED_2"/>
    <property type="match status" value="1"/>
</dbReference>
<organism evidence="6 7">
    <name type="scientific">Coptotermes formosanus</name>
    <name type="common">Formosan subterranean termite</name>
    <dbReference type="NCBI Taxonomy" id="36987"/>
    <lineage>
        <taxon>Eukaryota</taxon>
        <taxon>Metazoa</taxon>
        <taxon>Ecdysozoa</taxon>
        <taxon>Arthropoda</taxon>
        <taxon>Hexapoda</taxon>
        <taxon>Insecta</taxon>
        <taxon>Pterygota</taxon>
        <taxon>Neoptera</taxon>
        <taxon>Polyneoptera</taxon>
        <taxon>Dictyoptera</taxon>
        <taxon>Blattodea</taxon>
        <taxon>Blattoidea</taxon>
        <taxon>Termitoidae</taxon>
        <taxon>Rhinotermitidae</taxon>
        <taxon>Coptotermes</taxon>
    </lineage>
</organism>
<accession>A0A6L2PZP3</accession>
<dbReference type="Pfam" id="PF00732">
    <property type="entry name" value="GMC_oxred_N"/>
    <property type="match status" value="1"/>
</dbReference>
<sequence length="624" mass="69521">MKSSVYLTSFLLCLLLNGNETCRPQIGTLLEGLLKFIQEGVKFSEEEPPDTKNLLREYDFIVVGAGSAGSVVANRLSEISDWNVLLIEAGRKENYIMDIPLPAHWWSLTDANWHYKTVPNGKSCLSLKHEQCLFHRGKVMGGSSTINFMASTRGNRRNYDHWRDLGNPGWGYDDVLPYFLKSEKITIPELANDTKYHSASGELTVSYAPYRTQLADAFVQGGSELGYNIIDYNGATQIGFSYLQSTTKPGTRMSASRAFLHPIRNRKNFHVTKGSLVTKILIDPITKIAFGVEFLRDDKKYVVRARKEVILSAGAINSPQLLMLSGIGPTEHLKELNIHLIKDLKVGYNFMDHPVLPTVTFLANANSFITLEVLTNVSGLEDYLLYHRGPFSVPGTAEGIAFINTTDPNNPNIDPNIEIFFLSACISSDPFFNTFLGYTEELYNTVYRPIENVHCYTPIPVVLQPKSRGRITLKSADPHEKPLIHHNFYENPEDLETHLQAIKFALNLGKTQAFQNLSAKLHNIPVPACSNLTFSSDDYWRCAAKQTAVSVWHYSGTCKMGNSSDPDAVVDPRLKVYGVKGLRVIDASIMPMIPAAHTNVPSIMVGEKGADLVKEDWGLIPLSG</sequence>
<feature type="active site" description="Proton acceptor" evidence="2">
    <location>
        <position position="597"/>
    </location>
</feature>
<feature type="chain" id="PRO_5026944451" description="Glucose-methanol-choline oxidoreductase N-terminal domain-containing protein" evidence="4">
    <location>
        <begin position="22"/>
        <end position="624"/>
    </location>
</feature>
<feature type="binding site" evidence="3">
    <location>
        <position position="139"/>
    </location>
    <ligand>
        <name>FAD</name>
        <dbReference type="ChEBI" id="CHEBI:57692"/>
    </ligand>
</feature>
<gene>
    <name evidence="6" type="ORF">Cfor_11789</name>
</gene>
<dbReference type="GO" id="GO:0016614">
    <property type="term" value="F:oxidoreductase activity, acting on CH-OH group of donors"/>
    <property type="evidence" value="ECO:0007669"/>
    <property type="project" value="InterPro"/>
</dbReference>
<proteinExistence type="inferred from homology"/>
<keyword evidence="3" id="KW-0285">Flavoprotein</keyword>
<reference evidence="7" key="1">
    <citation type="submission" date="2020-01" db="EMBL/GenBank/DDBJ databases">
        <title>Draft genome sequence of the Termite Coptotermes fromosanus.</title>
        <authorList>
            <person name="Itakura S."/>
            <person name="Yosikawa Y."/>
            <person name="Umezawa K."/>
        </authorList>
    </citation>
    <scope>NUCLEOTIDE SEQUENCE [LARGE SCALE GENOMIC DNA]</scope>
</reference>
<feature type="binding site" evidence="3">
    <location>
        <begin position="552"/>
        <end position="553"/>
    </location>
    <ligand>
        <name>FAD</name>
        <dbReference type="ChEBI" id="CHEBI:57692"/>
    </ligand>
</feature>
<evidence type="ECO:0000256" key="3">
    <source>
        <dbReference type="PIRSR" id="PIRSR000137-2"/>
    </source>
</evidence>
<dbReference type="PANTHER" id="PTHR11552:SF158">
    <property type="entry name" value="GH23626P-RELATED"/>
    <property type="match status" value="1"/>
</dbReference>
<dbReference type="FunCoup" id="A0A6L2PZP3">
    <property type="interactions" value="46"/>
</dbReference>
<dbReference type="Gene3D" id="3.30.560.10">
    <property type="entry name" value="Glucose Oxidase, domain 3"/>
    <property type="match status" value="1"/>
</dbReference>
<comment type="cofactor">
    <cofactor evidence="3">
        <name>FAD</name>
        <dbReference type="ChEBI" id="CHEBI:57692"/>
    </cofactor>
</comment>
<comment type="similarity">
    <text evidence="1">Belongs to the GMC oxidoreductase family.</text>
</comment>
<evidence type="ECO:0000259" key="5">
    <source>
        <dbReference type="PROSITE" id="PS00624"/>
    </source>
</evidence>
<dbReference type="AlphaFoldDB" id="A0A6L2PZP3"/>
<dbReference type="SUPFAM" id="SSF51905">
    <property type="entry name" value="FAD/NAD(P)-binding domain"/>
    <property type="match status" value="1"/>
</dbReference>
<evidence type="ECO:0000256" key="2">
    <source>
        <dbReference type="PIRSR" id="PIRSR000137-1"/>
    </source>
</evidence>
<dbReference type="SUPFAM" id="SSF54373">
    <property type="entry name" value="FAD-linked reductases, C-terminal domain"/>
    <property type="match status" value="1"/>
</dbReference>
<evidence type="ECO:0000256" key="4">
    <source>
        <dbReference type="SAM" id="SignalP"/>
    </source>
</evidence>
<dbReference type="InParanoid" id="A0A6L2PZP3"/>
<feature type="signal peptide" evidence="4">
    <location>
        <begin position="1"/>
        <end position="21"/>
    </location>
</feature>
<dbReference type="Proteomes" id="UP000502823">
    <property type="component" value="Unassembled WGS sequence"/>
</dbReference>
<comment type="caution">
    <text evidence="6">The sequence shown here is derived from an EMBL/GenBank/DDBJ whole genome shotgun (WGS) entry which is preliminary data.</text>
</comment>
<feature type="domain" description="Glucose-methanol-choline oxidoreductase N-terminal" evidence="5">
    <location>
        <begin position="314"/>
        <end position="328"/>
    </location>
</feature>
<dbReference type="InterPro" id="IPR000172">
    <property type="entry name" value="GMC_OxRdtase_N"/>
</dbReference>
<feature type="binding site" evidence="3">
    <location>
        <position position="277"/>
    </location>
    <ligand>
        <name>FAD</name>
        <dbReference type="ChEBI" id="CHEBI:57692"/>
    </ligand>
</feature>
<keyword evidence="4" id="KW-0732">Signal</keyword>
<dbReference type="InterPro" id="IPR012132">
    <property type="entry name" value="GMC_OxRdtase"/>
</dbReference>
<feature type="active site" description="Proton donor" evidence="2">
    <location>
        <position position="553"/>
    </location>
</feature>
<keyword evidence="7" id="KW-1185">Reference proteome</keyword>
<dbReference type="PANTHER" id="PTHR11552">
    <property type="entry name" value="GLUCOSE-METHANOL-CHOLINE GMC OXIDOREDUCTASE"/>
    <property type="match status" value="1"/>
</dbReference>
<keyword evidence="3" id="KW-0274">FAD</keyword>
<dbReference type="InterPro" id="IPR007867">
    <property type="entry name" value="GMC_OxRtase_C"/>
</dbReference>
<dbReference type="Pfam" id="PF05199">
    <property type="entry name" value="GMC_oxred_C"/>
    <property type="match status" value="1"/>
</dbReference>
<evidence type="ECO:0000256" key="1">
    <source>
        <dbReference type="ARBA" id="ARBA00010790"/>
    </source>
</evidence>
<dbReference type="EMBL" id="BLKM01009743">
    <property type="protein sequence ID" value="GFG37714.1"/>
    <property type="molecule type" value="Genomic_DNA"/>
</dbReference>
<dbReference type="InterPro" id="IPR036188">
    <property type="entry name" value="FAD/NAD-bd_sf"/>
</dbReference>
<dbReference type="Gene3D" id="3.50.50.60">
    <property type="entry name" value="FAD/NAD(P)-binding domain"/>
    <property type="match status" value="1"/>
</dbReference>
<protein>
    <recommendedName>
        <fullName evidence="5">Glucose-methanol-choline oxidoreductase N-terminal domain-containing protein</fullName>
    </recommendedName>
</protein>
<dbReference type="OrthoDB" id="269227at2759"/>
<dbReference type="PIRSF" id="PIRSF000137">
    <property type="entry name" value="Alcohol_oxidase"/>
    <property type="match status" value="1"/>
</dbReference>
<name>A0A6L2PZP3_COPFO</name>
<evidence type="ECO:0000313" key="7">
    <source>
        <dbReference type="Proteomes" id="UP000502823"/>
    </source>
</evidence>
<dbReference type="GO" id="GO:0050660">
    <property type="term" value="F:flavin adenine dinucleotide binding"/>
    <property type="evidence" value="ECO:0007669"/>
    <property type="project" value="InterPro"/>
</dbReference>
<evidence type="ECO:0000313" key="6">
    <source>
        <dbReference type="EMBL" id="GFG37714.1"/>
    </source>
</evidence>